<dbReference type="EMBL" id="JBHSGI010000033">
    <property type="protein sequence ID" value="MFC4671349.1"/>
    <property type="molecule type" value="Genomic_DNA"/>
</dbReference>
<evidence type="ECO:0000313" key="2">
    <source>
        <dbReference type="EMBL" id="MFC4671349.1"/>
    </source>
</evidence>
<dbReference type="SMART" id="SM00065">
    <property type="entry name" value="GAF"/>
    <property type="match status" value="1"/>
</dbReference>
<dbReference type="PROSITE" id="PS50109">
    <property type="entry name" value="HIS_KIN"/>
    <property type="match status" value="1"/>
</dbReference>
<evidence type="ECO:0000259" key="1">
    <source>
        <dbReference type="PROSITE" id="PS50109"/>
    </source>
</evidence>
<protein>
    <submittedName>
        <fullName evidence="2">Histidine kinase dimerization/phosphoacceptor domain -containing protein</fullName>
    </submittedName>
</protein>
<dbReference type="InterPro" id="IPR036890">
    <property type="entry name" value="HATPase_C_sf"/>
</dbReference>
<dbReference type="Gene3D" id="3.30.450.40">
    <property type="match status" value="1"/>
</dbReference>
<organism evidence="2 3">
    <name type="scientific">Seohaeicola nanhaiensis</name>
    <dbReference type="NCBI Taxonomy" id="1387282"/>
    <lineage>
        <taxon>Bacteria</taxon>
        <taxon>Pseudomonadati</taxon>
        <taxon>Pseudomonadota</taxon>
        <taxon>Alphaproteobacteria</taxon>
        <taxon>Rhodobacterales</taxon>
        <taxon>Roseobacteraceae</taxon>
        <taxon>Seohaeicola</taxon>
    </lineage>
</organism>
<dbReference type="Pfam" id="PF13185">
    <property type="entry name" value="GAF_2"/>
    <property type="match status" value="1"/>
</dbReference>
<dbReference type="InterPro" id="IPR005467">
    <property type="entry name" value="His_kinase_dom"/>
</dbReference>
<sequence>MLADSHPRQGERLDALRAYDILDTQPESDFDDFVNLAARICDMPIALVSLVSHDRQWFKAKTGLDASETPLDQSICSHAILEDGLLEIHDTRTDPRTVENPLCVGENAMLFYAGAPLVTAEGLPIGTLCVLDYKPRRLTDLQRDTLRLLARQVMKLLDLRQSLRDREALHREMDHRVKNSLQSVSSVVRLYARGVTDPAASEVLEAVQRRINSVGALHEALQGAEDSHSVDVADYLGRVCGLIESAAPEGVTVVHRLASVRLSARKAVGLAMIVSEFIANSIKHGFADGRAGTVSVTLEPESEGAMRMICQDNGIGLRSDDPDPSHAEGLGRALVEAAATKIAGRLEQHIDESGSRLTLTFPV</sequence>
<dbReference type="PANTHER" id="PTHR43102">
    <property type="entry name" value="SLR1143 PROTEIN"/>
    <property type="match status" value="1"/>
</dbReference>
<comment type="caution">
    <text evidence="2">The sequence shown here is derived from an EMBL/GenBank/DDBJ whole genome shotgun (WGS) entry which is preliminary data.</text>
</comment>
<keyword evidence="2" id="KW-0808">Transferase</keyword>
<dbReference type="InterPro" id="IPR011495">
    <property type="entry name" value="Sig_transdc_His_kin_sub2_dim/P"/>
</dbReference>
<accession>A0ABV9KMX9</accession>
<reference evidence="3" key="1">
    <citation type="journal article" date="2019" name="Int. J. Syst. Evol. Microbiol.">
        <title>The Global Catalogue of Microorganisms (GCM) 10K type strain sequencing project: providing services to taxonomists for standard genome sequencing and annotation.</title>
        <authorList>
            <consortium name="The Broad Institute Genomics Platform"/>
            <consortium name="The Broad Institute Genome Sequencing Center for Infectious Disease"/>
            <person name="Wu L."/>
            <person name="Ma J."/>
        </authorList>
    </citation>
    <scope>NUCLEOTIDE SEQUENCE [LARGE SCALE GENOMIC DNA]</scope>
    <source>
        <strain evidence="3">CGMCC 4.7283</strain>
    </source>
</reference>
<dbReference type="SUPFAM" id="SSF55874">
    <property type="entry name" value="ATPase domain of HSP90 chaperone/DNA topoisomerase II/histidine kinase"/>
    <property type="match status" value="1"/>
</dbReference>
<feature type="domain" description="Histidine kinase" evidence="1">
    <location>
        <begin position="172"/>
        <end position="363"/>
    </location>
</feature>
<dbReference type="InterPro" id="IPR003594">
    <property type="entry name" value="HATPase_dom"/>
</dbReference>
<evidence type="ECO:0000313" key="3">
    <source>
        <dbReference type="Proteomes" id="UP001595973"/>
    </source>
</evidence>
<dbReference type="SUPFAM" id="SSF55781">
    <property type="entry name" value="GAF domain-like"/>
    <property type="match status" value="1"/>
</dbReference>
<name>A0ABV9KMX9_9RHOB</name>
<dbReference type="InterPro" id="IPR029016">
    <property type="entry name" value="GAF-like_dom_sf"/>
</dbReference>
<dbReference type="RefSeq" id="WP_380721796.1">
    <property type="nucleotide sequence ID" value="NZ_JBHSGI010000033.1"/>
</dbReference>
<dbReference type="Gene3D" id="3.30.565.10">
    <property type="entry name" value="Histidine kinase-like ATPase, C-terminal domain"/>
    <property type="match status" value="1"/>
</dbReference>
<dbReference type="Pfam" id="PF07568">
    <property type="entry name" value="HisKA_2"/>
    <property type="match status" value="1"/>
</dbReference>
<keyword evidence="3" id="KW-1185">Reference proteome</keyword>
<dbReference type="GO" id="GO:0016301">
    <property type="term" value="F:kinase activity"/>
    <property type="evidence" value="ECO:0007669"/>
    <property type="project" value="UniProtKB-KW"/>
</dbReference>
<proteinExistence type="predicted"/>
<dbReference type="Proteomes" id="UP001595973">
    <property type="component" value="Unassembled WGS sequence"/>
</dbReference>
<dbReference type="PANTHER" id="PTHR43102:SF2">
    <property type="entry name" value="GAF DOMAIN-CONTAINING PROTEIN"/>
    <property type="match status" value="1"/>
</dbReference>
<gene>
    <name evidence="2" type="ORF">ACFO5X_22545</name>
</gene>
<dbReference type="InterPro" id="IPR003018">
    <property type="entry name" value="GAF"/>
</dbReference>
<dbReference type="Pfam" id="PF02518">
    <property type="entry name" value="HATPase_c"/>
    <property type="match status" value="1"/>
</dbReference>
<keyword evidence="2" id="KW-0418">Kinase</keyword>